<keyword evidence="1" id="KW-0863">Zinc-finger</keyword>
<dbReference type="InterPro" id="IPR013087">
    <property type="entry name" value="Znf_C2H2_type"/>
</dbReference>
<keyword evidence="1" id="KW-0862">Zinc</keyword>
<evidence type="ECO:0000313" key="5">
    <source>
        <dbReference type="Proteomes" id="UP000017836"/>
    </source>
</evidence>
<dbReference type="PROSITE" id="PS50157">
    <property type="entry name" value="ZINC_FINGER_C2H2_2"/>
    <property type="match status" value="1"/>
</dbReference>
<feature type="compositionally biased region" description="Low complexity" evidence="2">
    <location>
        <begin position="27"/>
        <end position="38"/>
    </location>
</feature>
<dbReference type="PANTHER" id="PTHR31681">
    <property type="entry name" value="C2H2-LIKE ZINC FINGER PROTEIN"/>
    <property type="match status" value="1"/>
</dbReference>
<dbReference type="EMBL" id="KI393256">
    <property type="protein sequence ID" value="ERN08639.1"/>
    <property type="molecule type" value="Genomic_DNA"/>
</dbReference>
<keyword evidence="5" id="KW-1185">Reference proteome</keyword>
<dbReference type="Gene3D" id="3.90.228.10">
    <property type="match status" value="1"/>
</dbReference>
<dbReference type="PROSITE" id="PS00028">
    <property type="entry name" value="ZINC_FINGER_C2H2_1"/>
    <property type="match status" value="1"/>
</dbReference>
<accession>W1PLK1</accession>
<evidence type="ECO:0000259" key="3">
    <source>
        <dbReference type="PROSITE" id="PS50157"/>
    </source>
</evidence>
<dbReference type="PANTHER" id="PTHR31681:SF3">
    <property type="entry name" value="OS04G0690100 PROTEIN"/>
    <property type="match status" value="1"/>
</dbReference>
<protein>
    <recommendedName>
        <fullName evidence="3">C2H2-type domain-containing protein</fullName>
    </recommendedName>
</protein>
<evidence type="ECO:0000256" key="1">
    <source>
        <dbReference type="PROSITE-ProRule" id="PRU00042"/>
    </source>
</evidence>
<feature type="region of interest" description="Disordered" evidence="2">
    <location>
        <begin position="1"/>
        <end position="38"/>
    </location>
</feature>
<keyword evidence="1" id="KW-0479">Metal-binding</keyword>
<feature type="domain" description="C2H2-type" evidence="3">
    <location>
        <begin position="116"/>
        <end position="144"/>
    </location>
</feature>
<dbReference type="SUPFAM" id="SSF56399">
    <property type="entry name" value="ADP-ribosylation"/>
    <property type="match status" value="1"/>
</dbReference>
<dbReference type="GO" id="GO:0008270">
    <property type="term" value="F:zinc ion binding"/>
    <property type="evidence" value="ECO:0007669"/>
    <property type="project" value="UniProtKB-KW"/>
</dbReference>
<dbReference type="OMA" id="CNSIPHC"/>
<dbReference type="HOGENOM" id="CLU_039572_2_1_1"/>
<dbReference type="eggNOG" id="ENOG502QQ00">
    <property type="taxonomic scope" value="Eukaryota"/>
</dbReference>
<proteinExistence type="predicted"/>
<sequence>MGGCSVSLCSSRENTRVMHRPETSPEKSSSSSSLSLSKVSLSSGSSSKRLAAKVDGFNASNRSMKSTSVVSEGSGNGGSSFRGMHLRRLSGCYECHMVVDPINGVFRDPSLRNSICACPECGEIFMRAENLELHQAVKHAVSEIGPEDSSRNIVEIIFQSSWLKETPVCKIDRILKVHNSQKTINRFEDYRDTVKSKANKLPKKHPRCIADGNELLRFFCTTFSCSIGTNGSSSLCNSVCNVCNIIKNGFKVDKNEGIITTASSGKAHDSMETELGAGERRAMLVCRVIAGRVKKNQEATEDGFCGGFDSVSGQGGLYSSLGFDSVAGQAGLYSSLDELFVFNPRAILPCFVVIYRNSD</sequence>
<dbReference type="STRING" id="13333.W1PLK1"/>
<dbReference type="Gramene" id="ERN08639">
    <property type="protein sequence ID" value="ERN08639"/>
    <property type="gene ID" value="AMTR_s00017p00197580"/>
</dbReference>
<gene>
    <name evidence="4" type="ORF">AMTR_s00017p00197580</name>
</gene>
<feature type="compositionally biased region" description="Basic and acidic residues" evidence="2">
    <location>
        <begin position="13"/>
        <end position="25"/>
    </location>
</feature>
<dbReference type="AlphaFoldDB" id="W1PLK1"/>
<name>W1PLK1_AMBTC</name>
<dbReference type="Proteomes" id="UP000017836">
    <property type="component" value="Unassembled WGS sequence"/>
</dbReference>
<evidence type="ECO:0000256" key="2">
    <source>
        <dbReference type="SAM" id="MobiDB-lite"/>
    </source>
</evidence>
<evidence type="ECO:0000313" key="4">
    <source>
        <dbReference type="EMBL" id="ERN08639.1"/>
    </source>
</evidence>
<reference evidence="5" key="1">
    <citation type="journal article" date="2013" name="Science">
        <title>The Amborella genome and the evolution of flowering plants.</title>
        <authorList>
            <consortium name="Amborella Genome Project"/>
        </authorList>
    </citation>
    <scope>NUCLEOTIDE SEQUENCE [LARGE SCALE GENOMIC DNA]</scope>
</reference>
<organism evidence="4 5">
    <name type="scientific">Amborella trichopoda</name>
    <dbReference type="NCBI Taxonomy" id="13333"/>
    <lineage>
        <taxon>Eukaryota</taxon>
        <taxon>Viridiplantae</taxon>
        <taxon>Streptophyta</taxon>
        <taxon>Embryophyta</taxon>
        <taxon>Tracheophyta</taxon>
        <taxon>Spermatophyta</taxon>
        <taxon>Magnoliopsida</taxon>
        <taxon>Amborellales</taxon>
        <taxon>Amborellaceae</taxon>
        <taxon>Amborella</taxon>
    </lineage>
</organism>